<dbReference type="Proteomes" id="UP001348805">
    <property type="component" value="Segment"/>
</dbReference>
<evidence type="ECO:0000313" key="2">
    <source>
        <dbReference type="Proteomes" id="UP001348805"/>
    </source>
</evidence>
<sequence length="340" mass="40187">MDVTKIKTYLASNKVCFVTNSLAMPSTLLVSSLKTYIEYIPIQNFWLIPGIRDNKPFYGIDAFLLMLNYFLSNKNFDYVIYIDEDCFITDFYSLVNEFMNFTESGCVLAGPQDGGVFCHRNHSRLMINTFLSFWNIKLLRDKKITFDNIIGYISNEFKNNSNTLYKDFIKKLINNNDKSLYMYMNEKSMNMINDVKTFRESRVDLPNHETPYCKIVRDDPNNKIEPHQIPYTWDDDVAEINFEPYYIIEQALVILSDSPIYYLFGTDLYDSDYIKRNVTFDTSGLTSAIFSYKPDNEFYDRKMIAVHTWFSRAYTKWPQTEEQLNHTKRINSIIKNFSRI</sequence>
<reference evidence="1 2" key="1">
    <citation type="submission" date="2023-11" db="EMBL/GenBank/DDBJ databases">
        <authorList>
            <person name="Cook R."/>
            <person name="Crisci M."/>
            <person name="Pye H."/>
            <person name="Adriaenssens E."/>
            <person name="Santini J."/>
        </authorList>
    </citation>
    <scope>NUCLEOTIDE SEQUENCE [LARGE SCALE GENOMIC DNA]</scope>
    <source>
        <strain evidence="1">Lak_Megaphage_RVC_AP3_GC26</strain>
    </source>
</reference>
<name>A0ABZ0Z053_9CAUD</name>
<accession>A0ABZ0Z053</accession>
<evidence type="ECO:0008006" key="3">
    <source>
        <dbReference type="Google" id="ProtNLM"/>
    </source>
</evidence>
<proteinExistence type="predicted"/>
<protein>
    <recommendedName>
        <fullName evidence="3">Nucleotide-diphospho-sugar transferase domain-containing protein</fullName>
    </recommendedName>
</protein>
<organism evidence="1 2">
    <name type="scientific">phage Lak_Megaphage_RVC_AP3_GC26</name>
    <dbReference type="NCBI Taxonomy" id="3109225"/>
    <lineage>
        <taxon>Viruses</taxon>
        <taxon>Duplodnaviria</taxon>
        <taxon>Heunggongvirae</taxon>
        <taxon>Uroviricota</taxon>
        <taxon>Caudoviricetes</taxon>
        <taxon>Caudoviricetes code 15 clade</taxon>
    </lineage>
</organism>
<evidence type="ECO:0000313" key="1">
    <source>
        <dbReference type="EMBL" id="WQJ51496.1"/>
    </source>
</evidence>
<dbReference type="EMBL" id="OR769219">
    <property type="protein sequence ID" value="WQJ51496.1"/>
    <property type="molecule type" value="Genomic_DNA"/>
</dbReference>
<keyword evidence="2" id="KW-1185">Reference proteome</keyword>